<keyword evidence="4" id="KW-1185">Reference proteome</keyword>
<evidence type="ECO:0000313" key="3">
    <source>
        <dbReference type="EMBL" id="MBB3112027.1"/>
    </source>
</evidence>
<feature type="domain" description="SLH" evidence="2">
    <location>
        <begin position="32"/>
        <end position="92"/>
    </location>
</feature>
<name>A0A7W5B086_9BACL</name>
<keyword evidence="1" id="KW-0732">Signal</keyword>
<accession>A0A7W5B086</accession>
<dbReference type="Pfam" id="PF00395">
    <property type="entry name" value="SLH"/>
    <property type="match status" value="3"/>
</dbReference>
<dbReference type="Proteomes" id="UP000570361">
    <property type="component" value="Unassembled WGS sequence"/>
</dbReference>
<dbReference type="EMBL" id="JACHXK010000010">
    <property type="protein sequence ID" value="MBB3112027.1"/>
    <property type="molecule type" value="Genomic_DNA"/>
</dbReference>
<feature type="domain" description="SLH" evidence="2">
    <location>
        <begin position="93"/>
        <end position="155"/>
    </location>
</feature>
<dbReference type="RefSeq" id="WP_183601916.1">
    <property type="nucleotide sequence ID" value="NZ_JACHXK010000010.1"/>
</dbReference>
<feature type="chain" id="PRO_5031217995" description="SLH domain-containing protein" evidence="1">
    <location>
        <begin position="32"/>
        <end position="1154"/>
    </location>
</feature>
<proteinExistence type="predicted"/>
<dbReference type="InterPro" id="IPR001119">
    <property type="entry name" value="SLH_dom"/>
</dbReference>
<evidence type="ECO:0000259" key="2">
    <source>
        <dbReference type="PROSITE" id="PS51272"/>
    </source>
</evidence>
<evidence type="ECO:0000256" key="1">
    <source>
        <dbReference type="SAM" id="SignalP"/>
    </source>
</evidence>
<dbReference type="AlphaFoldDB" id="A0A7W5B086"/>
<protein>
    <recommendedName>
        <fullName evidence="2">SLH domain-containing protein</fullName>
    </recommendedName>
</protein>
<reference evidence="3 4" key="1">
    <citation type="submission" date="2020-08" db="EMBL/GenBank/DDBJ databases">
        <title>Genomic Encyclopedia of Type Strains, Phase III (KMG-III): the genomes of soil and plant-associated and newly described type strains.</title>
        <authorList>
            <person name="Whitman W."/>
        </authorList>
    </citation>
    <scope>NUCLEOTIDE SEQUENCE [LARGE SCALE GENOMIC DNA]</scope>
    <source>
        <strain evidence="3 4">CECT 5862</strain>
    </source>
</reference>
<evidence type="ECO:0000313" key="4">
    <source>
        <dbReference type="Proteomes" id="UP000570361"/>
    </source>
</evidence>
<feature type="domain" description="SLH" evidence="2">
    <location>
        <begin position="156"/>
        <end position="217"/>
    </location>
</feature>
<organism evidence="3 4">
    <name type="scientific">Paenibacillus phyllosphaerae</name>
    <dbReference type="NCBI Taxonomy" id="274593"/>
    <lineage>
        <taxon>Bacteria</taxon>
        <taxon>Bacillati</taxon>
        <taxon>Bacillota</taxon>
        <taxon>Bacilli</taxon>
        <taxon>Bacillales</taxon>
        <taxon>Paenibacillaceae</taxon>
        <taxon>Paenibacillus</taxon>
    </lineage>
</organism>
<feature type="signal peptide" evidence="1">
    <location>
        <begin position="1"/>
        <end position="31"/>
    </location>
</feature>
<dbReference type="PROSITE" id="PS51272">
    <property type="entry name" value="SLH"/>
    <property type="match status" value="3"/>
</dbReference>
<sequence>MKRSHTKRMAGKLAAASLAIAMTAAPINVFADTPAAVIQNALSGYDQAIARAQQLGILVGDANGDFHAEATLTRQEAATILVRMFKLDHPAATASSFKDVAVTSWASSYIEAVHKAGLMSGAQGSFRPKDTLTREELLATIVRGLKLDMTGKGANLTVKDAASIQPWARDYIQTAIEQGLVVTEDGSFHPEKALTRQETAQYAVFAVTDELPKLQSIGTESIVVNGLTYKFADSLKPLFTKANKAILANAGIRFTVDKDVITKVTQLNIVAGGQAPKEGEAEFSGNAVLDGTGLTVGAVKVSADFVTIKNLKVEGDFEISVSVEHDFYGLNLDIAGTTNVLGGDSNTVVFDNGKLNGLFINKKGVHVALKGSTIATGITMKANGNLSSDHGLPGINVESGVSSLKLDGSSTGVTYSGDGDLEIGGEGKLDELSTTGSPSITFTGKRSIGKVKVGKQGTVLNFQPGSSINNIELPDGVTPQNVIPNYGSTIGQASYVNGVPTFTMATPSTSTTKQSKYVVNRGALYEEMMKFARVMESYDTLLNVEVGESDKLEAHVRALVESIDAIYNIFFDLDATSSELKTAQKNMRTALNAYMSVEGVTKDMLASIKEDAQLKVAGIKEAEVAQGTKPTEAGQYPYGASNALASVLNSAQVLLDDQAEPTSDALRSMVWNVLDALAVAQNKMKVEELPYISEMHEFADEERQKLTEVAVQYPGYTNSFVNAELDKFAGYVDELAEADLDLADIQAASLLRLYVMMLDYQIEASTIYYVADKGTAEIATNLPEIMSDVLYSETTNALDVLQPFLGKLDYIQMMSQIENAAEDLSTSYEQLDHAARYVVARGELYVEMLKGIDYTSYFGYDLAAILEGGEADEPTANEASMIEALMTAASTMSDLDASLTELVQARKDFAAATDVYLASEPVSDEILLQAIGDATDTYNAALNNEAAEGEARNVGQYAYGSAATLEQVITEASAVLGTDASETTLRGLLKSVVDTNFTIKNTKAVDKETVTSLEESITSIEGYLTSNADHTSDAALEAISTLKDFVSAANAMSQFDYNGAGVFELFDQMYVNILLYVHTMVDTETYEIEQRLEALLTSNPSYETAPLYVALKEELDILKPMIDDLDYGKMPEFMAQVEVVEEAAQAFWTSIGPQ</sequence>
<gene>
    <name evidence="3" type="ORF">FHS18_004105</name>
</gene>
<comment type="caution">
    <text evidence="3">The sequence shown here is derived from an EMBL/GenBank/DDBJ whole genome shotgun (WGS) entry which is preliminary data.</text>
</comment>